<dbReference type="InterPro" id="IPR005754">
    <property type="entry name" value="Sortase"/>
</dbReference>
<feature type="compositionally biased region" description="Polar residues" evidence="2">
    <location>
        <begin position="116"/>
        <end position="127"/>
    </location>
</feature>
<name>A0AA41Q696_9ACTN</name>
<organism evidence="4 5">
    <name type="scientific">Yinghuangia soli</name>
    <dbReference type="NCBI Taxonomy" id="2908204"/>
    <lineage>
        <taxon>Bacteria</taxon>
        <taxon>Bacillati</taxon>
        <taxon>Actinomycetota</taxon>
        <taxon>Actinomycetes</taxon>
        <taxon>Kitasatosporales</taxon>
        <taxon>Streptomycetaceae</taxon>
        <taxon>Yinghuangia</taxon>
    </lineage>
</organism>
<dbReference type="InterPro" id="IPR042003">
    <property type="entry name" value="Sortase_E"/>
</dbReference>
<dbReference type="InterPro" id="IPR023365">
    <property type="entry name" value="Sortase_dom-sf"/>
</dbReference>
<keyword evidence="1" id="KW-0378">Hydrolase</keyword>
<keyword evidence="3" id="KW-0812">Transmembrane</keyword>
<dbReference type="SUPFAM" id="SSF63817">
    <property type="entry name" value="Sortase"/>
    <property type="match status" value="1"/>
</dbReference>
<feature type="transmembrane region" description="Helical" evidence="3">
    <location>
        <begin position="51"/>
        <end position="72"/>
    </location>
</feature>
<accession>A0AA41Q696</accession>
<dbReference type="GO" id="GO:0016787">
    <property type="term" value="F:hydrolase activity"/>
    <property type="evidence" value="ECO:0007669"/>
    <property type="project" value="UniProtKB-KW"/>
</dbReference>
<gene>
    <name evidence="4" type="ORF">LZ495_34785</name>
</gene>
<proteinExistence type="predicted"/>
<dbReference type="CDD" id="cd05830">
    <property type="entry name" value="Sortase_E"/>
    <property type="match status" value="1"/>
</dbReference>
<keyword evidence="5" id="KW-1185">Reference proteome</keyword>
<keyword evidence="3" id="KW-1133">Transmembrane helix</keyword>
<feature type="compositionally biased region" description="Low complexity" evidence="2">
    <location>
        <begin position="79"/>
        <end position="105"/>
    </location>
</feature>
<evidence type="ECO:0000256" key="1">
    <source>
        <dbReference type="ARBA" id="ARBA00022801"/>
    </source>
</evidence>
<dbReference type="AlphaFoldDB" id="A0AA41Q696"/>
<dbReference type="EMBL" id="JAKFHA010000033">
    <property type="protein sequence ID" value="MCF2532354.1"/>
    <property type="molecule type" value="Genomic_DNA"/>
</dbReference>
<dbReference type="Gene3D" id="2.40.260.10">
    <property type="entry name" value="Sortase"/>
    <property type="match status" value="1"/>
</dbReference>
<evidence type="ECO:0000313" key="5">
    <source>
        <dbReference type="Proteomes" id="UP001165378"/>
    </source>
</evidence>
<protein>
    <submittedName>
        <fullName evidence="4">Sortase</fullName>
    </submittedName>
</protein>
<keyword evidence="3" id="KW-0472">Membrane</keyword>
<dbReference type="Pfam" id="PF04203">
    <property type="entry name" value="Sortase"/>
    <property type="match status" value="1"/>
</dbReference>
<reference evidence="4" key="1">
    <citation type="submission" date="2022-01" db="EMBL/GenBank/DDBJ databases">
        <title>Genome-Based Taxonomic Classification of the Phylum Actinobacteria.</title>
        <authorList>
            <person name="Gao Y."/>
        </authorList>
    </citation>
    <scope>NUCLEOTIDE SEQUENCE</scope>
    <source>
        <strain evidence="4">KLBMP 8922</strain>
    </source>
</reference>
<comment type="caution">
    <text evidence="4">The sequence shown here is derived from an EMBL/GenBank/DDBJ whole genome shotgun (WGS) entry which is preliminary data.</text>
</comment>
<evidence type="ECO:0000256" key="2">
    <source>
        <dbReference type="SAM" id="MobiDB-lite"/>
    </source>
</evidence>
<dbReference type="RefSeq" id="WP_235057134.1">
    <property type="nucleotide sequence ID" value="NZ_JAKFHA010000033.1"/>
</dbReference>
<evidence type="ECO:0000313" key="4">
    <source>
        <dbReference type="EMBL" id="MCF2532354.1"/>
    </source>
</evidence>
<evidence type="ECO:0000256" key="3">
    <source>
        <dbReference type="SAM" id="Phobius"/>
    </source>
</evidence>
<sequence>MRFANAAEDELDERAGAALRRVFADTEPDAPQGLAAAARARGQRIRARRTTACAVAASLVVVAAGAIAVRYGGPDDTTVGSPAAAAVPSSRPAGAAPAQAPPVDGNAESALPDSGASPTRTALGLQGTSSGDYLRIEAENGVVVWCRPPWIGYPAAVGSEPTCSAPSEPPGSFGDGSRGLLRLPGDTAQVTMPIVEGTSGDTLAVARAGHYPGTAALGEPGNFALALGRTDNASAYPLARLAPGSTVEVVGRVDVKYTYRIDRIVTVDPQATGVVDAVPAGGPYDRPGSYLTLTSPGPNGSATERIVAWGHLTDIHVG</sequence>
<dbReference type="Proteomes" id="UP001165378">
    <property type="component" value="Unassembled WGS sequence"/>
</dbReference>
<feature type="region of interest" description="Disordered" evidence="2">
    <location>
        <begin position="74"/>
        <end position="127"/>
    </location>
</feature>